<protein>
    <recommendedName>
        <fullName evidence="1">Ubiquitin carboxyl-terminal hydrolase 47 C-terminal domain-containing protein</fullName>
    </recommendedName>
</protein>
<sequence length="212" mass="24958">MELVPLIGIPPAGFRVYEIRNDEEYEMERLNERLMDIISEPKLIVRLPQLDRARIKLYLLQVNNTDLSKYMMESIVAKDTLVREFKKQIIEEAKARRIDCVLELDKMRLRDKLLVYPGSVYLDYQVIDTSMETYYVEPLKGPEKKKHKGQIQLSELSGVPTEYIYCAKYGLSLFPVEMSCLDIENKLIWYSITSDRSSLALYDDGRVIYYKY</sequence>
<evidence type="ECO:0000313" key="2">
    <source>
        <dbReference type="EnsemblMetazoa" id="XP_019862150.1"/>
    </source>
</evidence>
<dbReference type="GeneID" id="100636764"/>
<dbReference type="AlphaFoldDB" id="A0AAN0JY67"/>
<feature type="domain" description="Ubiquitin carboxyl-terminal hydrolase 47 C-terminal" evidence="1">
    <location>
        <begin position="54"/>
        <end position="153"/>
    </location>
</feature>
<dbReference type="Pfam" id="PF19718">
    <property type="entry name" value="USP47_C"/>
    <property type="match status" value="1"/>
</dbReference>
<dbReference type="Proteomes" id="UP000007879">
    <property type="component" value="Unassembled WGS sequence"/>
</dbReference>
<organism evidence="2 3">
    <name type="scientific">Amphimedon queenslandica</name>
    <name type="common">Sponge</name>
    <dbReference type="NCBI Taxonomy" id="400682"/>
    <lineage>
        <taxon>Eukaryota</taxon>
        <taxon>Metazoa</taxon>
        <taxon>Porifera</taxon>
        <taxon>Demospongiae</taxon>
        <taxon>Heteroscleromorpha</taxon>
        <taxon>Haplosclerida</taxon>
        <taxon>Niphatidae</taxon>
        <taxon>Amphimedon</taxon>
    </lineage>
</organism>
<reference evidence="2" key="2">
    <citation type="submission" date="2024-06" db="UniProtKB">
        <authorList>
            <consortium name="EnsemblMetazoa"/>
        </authorList>
    </citation>
    <scope>IDENTIFICATION</scope>
</reference>
<dbReference type="RefSeq" id="XP_019862150.1">
    <property type="nucleotide sequence ID" value="XM_020006591.1"/>
</dbReference>
<proteinExistence type="predicted"/>
<accession>A0AAN0JY67</accession>
<reference evidence="3" key="1">
    <citation type="journal article" date="2010" name="Nature">
        <title>The Amphimedon queenslandica genome and the evolution of animal complexity.</title>
        <authorList>
            <person name="Srivastava M."/>
            <person name="Simakov O."/>
            <person name="Chapman J."/>
            <person name="Fahey B."/>
            <person name="Gauthier M.E."/>
            <person name="Mitros T."/>
            <person name="Richards G.S."/>
            <person name="Conaco C."/>
            <person name="Dacre M."/>
            <person name="Hellsten U."/>
            <person name="Larroux C."/>
            <person name="Putnam N.H."/>
            <person name="Stanke M."/>
            <person name="Adamska M."/>
            <person name="Darling A."/>
            <person name="Degnan S.M."/>
            <person name="Oakley T.H."/>
            <person name="Plachetzki D.C."/>
            <person name="Zhai Y."/>
            <person name="Adamski M."/>
            <person name="Calcino A."/>
            <person name="Cummins S.F."/>
            <person name="Goodstein D.M."/>
            <person name="Harris C."/>
            <person name="Jackson D.J."/>
            <person name="Leys S.P."/>
            <person name="Shu S."/>
            <person name="Woodcroft B.J."/>
            <person name="Vervoort M."/>
            <person name="Kosik K.S."/>
            <person name="Manning G."/>
            <person name="Degnan B.M."/>
            <person name="Rokhsar D.S."/>
        </authorList>
    </citation>
    <scope>NUCLEOTIDE SEQUENCE [LARGE SCALE GENOMIC DNA]</scope>
</reference>
<evidence type="ECO:0000259" key="1">
    <source>
        <dbReference type="Pfam" id="PF19718"/>
    </source>
</evidence>
<name>A0AAN0JY67_AMPQE</name>
<dbReference type="EnsemblMetazoa" id="XM_020006591.1">
    <property type="protein sequence ID" value="XP_019862150.1"/>
    <property type="gene ID" value="LOC100636764"/>
</dbReference>
<dbReference type="KEGG" id="aqu:100636764"/>
<dbReference type="InterPro" id="IPR045578">
    <property type="entry name" value="USP47_C"/>
</dbReference>
<keyword evidence="3" id="KW-1185">Reference proteome</keyword>
<evidence type="ECO:0000313" key="3">
    <source>
        <dbReference type="Proteomes" id="UP000007879"/>
    </source>
</evidence>